<keyword evidence="3" id="KW-1185">Reference proteome</keyword>
<dbReference type="InterPro" id="IPR000182">
    <property type="entry name" value="GNAT_dom"/>
</dbReference>
<comment type="caution">
    <text evidence="2">The sequence shown here is derived from an EMBL/GenBank/DDBJ whole genome shotgun (WGS) entry which is preliminary data.</text>
</comment>
<dbReference type="Gene3D" id="3.40.630.30">
    <property type="match status" value="1"/>
</dbReference>
<dbReference type="Pfam" id="PF00583">
    <property type="entry name" value="Acetyltransf_1"/>
    <property type="match status" value="1"/>
</dbReference>
<feature type="domain" description="N-acetyltransferase" evidence="1">
    <location>
        <begin position="51"/>
        <end position="194"/>
    </location>
</feature>
<organism evidence="2 3">
    <name type="scientific">Plantimonas leprariae</name>
    <dbReference type="NCBI Taxonomy" id="2615207"/>
    <lineage>
        <taxon>Bacteria</taxon>
        <taxon>Pseudomonadati</taxon>
        <taxon>Pseudomonadota</taxon>
        <taxon>Alphaproteobacteria</taxon>
        <taxon>Hyphomicrobiales</taxon>
        <taxon>Aurantimonadaceae</taxon>
        <taxon>Plantimonas</taxon>
    </lineage>
</organism>
<dbReference type="InterPro" id="IPR016181">
    <property type="entry name" value="Acyl_CoA_acyltransferase"/>
</dbReference>
<dbReference type="SUPFAM" id="SSF55729">
    <property type="entry name" value="Acyl-CoA N-acyltransferases (Nat)"/>
    <property type="match status" value="1"/>
</dbReference>
<evidence type="ECO:0000313" key="2">
    <source>
        <dbReference type="EMBL" id="KAB0682039.1"/>
    </source>
</evidence>
<sequence>MGLGRRHAGRDRRRATGRGEAVTRLIEATVSQLELRKHPERVSPPAIPERLHLHRLPNIPLDDYRKLYLAVGKPHHWTSRLVPDAALASEIHSSDITVFVLEADGSAAGWFELETGRRHGRTRIVHFGIMPRFRGRHLARYLLSEAIVAAFDTGASIVTLETNTLDHPAALPLYLGAGFVCVEKRLVVTPAIDG</sequence>
<protein>
    <submittedName>
        <fullName evidence="2">GNAT family N-acetyltransferase</fullName>
    </submittedName>
</protein>
<dbReference type="EMBL" id="VZDO01000002">
    <property type="protein sequence ID" value="KAB0682039.1"/>
    <property type="molecule type" value="Genomic_DNA"/>
</dbReference>
<evidence type="ECO:0000259" key="1">
    <source>
        <dbReference type="PROSITE" id="PS51186"/>
    </source>
</evidence>
<evidence type="ECO:0000313" key="3">
    <source>
        <dbReference type="Proteomes" id="UP000432089"/>
    </source>
</evidence>
<dbReference type="AlphaFoldDB" id="A0A7V7PSC3"/>
<name>A0A7V7PSC3_9HYPH</name>
<keyword evidence="2" id="KW-0808">Transferase</keyword>
<dbReference type="Proteomes" id="UP000432089">
    <property type="component" value="Unassembled WGS sequence"/>
</dbReference>
<proteinExistence type="predicted"/>
<dbReference type="PROSITE" id="PS51186">
    <property type="entry name" value="GNAT"/>
    <property type="match status" value="1"/>
</dbReference>
<accession>A0A7V7PSC3</accession>
<gene>
    <name evidence="2" type="ORF">F6X38_04350</name>
</gene>
<reference evidence="2 3" key="1">
    <citation type="submission" date="2019-09" db="EMBL/GenBank/DDBJ databases">
        <title>YIM 132180 draft genome.</title>
        <authorList>
            <person name="Zhang K."/>
        </authorList>
    </citation>
    <scope>NUCLEOTIDE SEQUENCE [LARGE SCALE GENOMIC DNA]</scope>
    <source>
        <strain evidence="2 3">YIM 132180</strain>
    </source>
</reference>
<dbReference type="GO" id="GO:0016747">
    <property type="term" value="F:acyltransferase activity, transferring groups other than amino-acyl groups"/>
    <property type="evidence" value="ECO:0007669"/>
    <property type="project" value="InterPro"/>
</dbReference>